<dbReference type="PANTHER" id="PTHR12232:SF0">
    <property type="entry name" value="THIOREDOXIN DOMAIN-CONTAINING PROTEIN"/>
    <property type="match status" value="1"/>
</dbReference>
<evidence type="ECO:0000313" key="4">
    <source>
        <dbReference type="Proteomes" id="UP000825890"/>
    </source>
</evidence>
<proteinExistence type="inferred from homology"/>
<dbReference type="Proteomes" id="UP000825890">
    <property type="component" value="Unassembled WGS sequence"/>
</dbReference>
<feature type="compositionally biased region" description="Basic and acidic residues" evidence="2">
    <location>
        <begin position="189"/>
        <end position="200"/>
    </location>
</feature>
<dbReference type="PANTHER" id="PTHR12232">
    <property type="entry name" value="SH3 DOMAIN-BINDING GLUTAMIC ACID-RICH-LIKE PROTEIN"/>
    <property type="match status" value="1"/>
</dbReference>
<evidence type="ECO:0008006" key="5">
    <source>
        <dbReference type="Google" id="ProtNLM"/>
    </source>
</evidence>
<evidence type="ECO:0000256" key="2">
    <source>
        <dbReference type="SAM" id="MobiDB-lite"/>
    </source>
</evidence>
<keyword evidence="4" id="KW-1185">Reference proteome</keyword>
<comment type="similarity">
    <text evidence="1">Belongs to the SH3BGR family.</text>
</comment>
<feature type="compositionally biased region" description="Low complexity" evidence="2">
    <location>
        <begin position="131"/>
        <end position="142"/>
    </location>
</feature>
<evidence type="ECO:0000313" key="3">
    <source>
        <dbReference type="EMBL" id="GIZ39259.1"/>
    </source>
</evidence>
<dbReference type="Gene3D" id="3.40.30.10">
    <property type="entry name" value="Glutaredoxin"/>
    <property type="match status" value="1"/>
</dbReference>
<dbReference type="Pfam" id="PF04908">
    <property type="entry name" value="SH3BGR"/>
    <property type="match status" value="1"/>
</dbReference>
<dbReference type="InterPro" id="IPR051033">
    <property type="entry name" value="SH3BGR"/>
</dbReference>
<evidence type="ECO:0000256" key="1">
    <source>
        <dbReference type="ARBA" id="ARBA00007764"/>
    </source>
</evidence>
<dbReference type="PROSITE" id="PS51354">
    <property type="entry name" value="GLUTAREDOXIN_2"/>
    <property type="match status" value="1"/>
</dbReference>
<feature type="compositionally biased region" description="Basic and acidic residues" evidence="2">
    <location>
        <begin position="316"/>
        <end position="361"/>
    </location>
</feature>
<organism evidence="3 4">
    <name type="scientific">Cercospora kikuchii</name>
    <dbReference type="NCBI Taxonomy" id="84275"/>
    <lineage>
        <taxon>Eukaryota</taxon>
        <taxon>Fungi</taxon>
        <taxon>Dikarya</taxon>
        <taxon>Ascomycota</taxon>
        <taxon>Pezizomycotina</taxon>
        <taxon>Dothideomycetes</taxon>
        <taxon>Dothideomycetidae</taxon>
        <taxon>Mycosphaerellales</taxon>
        <taxon>Mycosphaerellaceae</taxon>
        <taxon>Cercospora</taxon>
    </lineage>
</organism>
<sequence length="361" mass="38462">MASAMDLTALEKDPRLFLYTSLTAGSSHIITATSRMETILKANKIPFQAIDIATDEKARRLWQRRAGKRKIPGLVKEGYVVGDLTEVEEWNEFGELRENIGPVPAANYKPPAGGLVGVQTAPPLNHNVSVPDAASSKATASKPSPPPAVSRAQGIALPGAAEIAARKAKSTTPLQAVNVETRAAGTTEPKPEADKSKETPAAHPAIDHLSAPASRIQSGTATPVVSEEKKEPAEISPAREPADVAATTEKHRGSDVVEASVEDIKKIESENSITESKEEDQKDEENKVQDATAKVQALSVEDKSTTEEQPVSAEKNVAEDEKPSSKEDVTASKEEKSTEETTSSDDKKSDAYKPATEEKAA</sequence>
<comment type="caution">
    <text evidence="3">The sequence shown here is derived from an EMBL/GenBank/DDBJ whole genome shotgun (WGS) entry which is preliminary data.</text>
</comment>
<feature type="compositionally biased region" description="Basic and acidic residues" evidence="2">
    <location>
        <begin position="262"/>
        <end position="288"/>
    </location>
</feature>
<accession>A0A9P3CAA7</accession>
<reference evidence="3 4" key="1">
    <citation type="submission" date="2021-01" db="EMBL/GenBank/DDBJ databases">
        <title>Cercospora kikuchii MAFF 305040 whole genome shotgun sequence.</title>
        <authorList>
            <person name="Kashiwa T."/>
            <person name="Suzuki T."/>
        </authorList>
    </citation>
    <scope>NUCLEOTIDE SEQUENCE [LARGE SCALE GENOMIC DNA]</scope>
    <source>
        <strain evidence="3 4">MAFF 305040</strain>
    </source>
</reference>
<dbReference type="EMBL" id="BOLY01000002">
    <property type="protein sequence ID" value="GIZ39259.1"/>
    <property type="molecule type" value="Genomic_DNA"/>
</dbReference>
<name>A0A9P3CAA7_9PEZI</name>
<gene>
    <name evidence="3" type="ORF">CKM354_000264900</name>
</gene>
<dbReference type="GeneID" id="68288224"/>
<feature type="region of interest" description="Disordered" evidence="2">
    <location>
        <begin position="117"/>
        <end position="152"/>
    </location>
</feature>
<dbReference type="RefSeq" id="XP_044653746.1">
    <property type="nucleotide sequence ID" value="XM_044797811.1"/>
</dbReference>
<dbReference type="OrthoDB" id="9932926at2759"/>
<dbReference type="SUPFAM" id="SSF52833">
    <property type="entry name" value="Thioredoxin-like"/>
    <property type="match status" value="1"/>
</dbReference>
<dbReference type="InterPro" id="IPR006993">
    <property type="entry name" value="Glut_rich_SH3-bd"/>
</dbReference>
<protein>
    <recommendedName>
        <fullName evidence="5">Glutaredoxin domain-containing protein</fullName>
    </recommendedName>
</protein>
<dbReference type="InterPro" id="IPR036249">
    <property type="entry name" value="Thioredoxin-like_sf"/>
</dbReference>
<dbReference type="AlphaFoldDB" id="A0A9P3CAA7"/>
<feature type="region of interest" description="Disordered" evidence="2">
    <location>
        <begin position="166"/>
        <end position="361"/>
    </location>
</feature>
<dbReference type="GO" id="GO:0005737">
    <property type="term" value="C:cytoplasm"/>
    <property type="evidence" value="ECO:0007669"/>
    <property type="project" value="TreeGrafter"/>
</dbReference>